<comment type="subcellular location">
    <subcellularLocation>
        <location evidence="1">Membrane</location>
        <topology evidence="1">Multi-pass membrane protein</topology>
    </subcellularLocation>
</comment>
<dbReference type="PANTHER" id="PTHR24322">
    <property type="entry name" value="PKSB"/>
    <property type="match status" value="1"/>
</dbReference>
<dbReference type="PRINTS" id="PR00080">
    <property type="entry name" value="SDRFAMILY"/>
</dbReference>
<evidence type="ECO:0000256" key="1">
    <source>
        <dbReference type="ARBA" id="ARBA00004141"/>
    </source>
</evidence>
<evidence type="ECO:0000313" key="14">
    <source>
        <dbReference type="Proteomes" id="UP000494206"/>
    </source>
</evidence>
<evidence type="ECO:0000256" key="8">
    <source>
        <dbReference type="ARBA" id="ARBA00023136"/>
    </source>
</evidence>
<evidence type="ECO:0000256" key="12">
    <source>
        <dbReference type="RuleBase" id="RU000363"/>
    </source>
</evidence>
<dbReference type="GO" id="GO:0005811">
    <property type="term" value="C:lipid droplet"/>
    <property type="evidence" value="ECO:0007669"/>
    <property type="project" value="TreeGrafter"/>
</dbReference>
<dbReference type="EMBL" id="CADEPM010000007">
    <property type="protein sequence ID" value="CAB3408972.1"/>
    <property type="molecule type" value="Genomic_DNA"/>
</dbReference>
<dbReference type="CDD" id="cd05339">
    <property type="entry name" value="17beta-HSDXI-like_SDR_c"/>
    <property type="match status" value="1"/>
</dbReference>
<evidence type="ECO:0000256" key="5">
    <source>
        <dbReference type="ARBA" id="ARBA00022989"/>
    </source>
</evidence>
<dbReference type="OrthoDB" id="10253736at2759"/>
<evidence type="ECO:0000313" key="13">
    <source>
        <dbReference type="EMBL" id="CAB3408972.1"/>
    </source>
</evidence>
<dbReference type="PRINTS" id="PR00081">
    <property type="entry name" value="GDHRDH"/>
</dbReference>
<evidence type="ECO:0000256" key="3">
    <source>
        <dbReference type="ARBA" id="ARBA00022692"/>
    </source>
</evidence>
<keyword evidence="3" id="KW-0812">Transmembrane</keyword>
<protein>
    <recommendedName>
        <fullName evidence="10">Short-chain dehydrogenase/reductase 3</fullName>
    </recommendedName>
    <alternativeName>
        <fullName evidence="11">Retinal short-chain dehydrogenase/reductase 1</fullName>
    </alternativeName>
</protein>
<evidence type="ECO:0000256" key="2">
    <source>
        <dbReference type="ARBA" id="ARBA00006484"/>
    </source>
</evidence>
<dbReference type="Gene3D" id="3.40.50.720">
    <property type="entry name" value="NAD(P)-binding Rossmann-like Domain"/>
    <property type="match status" value="1"/>
</dbReference>
<accession>A0A8S1F8V6</accession>
<evidence type="ECO:0000256" key="11">
    <source>
        <dbReference type="ARBA" id="ARBA00082544"/>
    </source>
</evidence>
<keyword evidence="6" id="KW-0560">Oxidoreductase</keyword>
<dbReference type="FunFam" id="3.40.50.720:FF:000131">
    <property type="entry name" value="Short-chain dehydrogenase/reductase 3"/>
    <property type="match status" value="1"/>
</dbReference>
<reference evidence="13 14" key="1">
    <citation type="submission" date="2020-04" db="EMBL/GenBank/DDBJ databases">
        <authorList>
            <person name="Laetsch R D."/>
            <person name="Stevens L."/>
            <person name="Kumar S."/>
            <person name="Blaxter L. M."/>
        </authorList>
    </citation>
    <scope>NUCLEOTIDE SEQUENCE [LARGE SCALE GENOMIC DNA]</scope>
</reference>
<dbReference type="GO" id="GO:0016020">
    <property type="term" value="C:membrane"/>
    <property type="evidence" value="ECO:0007669"/>
    <property type="project" value="UniProtKB-SubCell"/>
</dbReference>
<evidence type="ECO:0000256" key="6">
    <source>
        <dbReference type="ARBA" id="ARBA00023002"/>
    </source>
</evidence>
<comment type="similarity">
    <text evidence="2 12">Belongs to the short-chain dehydrogenases/reductases (SDR) family.</text>
</comment>
<dbReference type="PROSITE" id="PS00061">
    <property type="entry name" value="ADH_SHORT"/>
    <property type="match status" value="1"/>
</dbReference>
<evidence type="ECO:0000256" key="4">
    <source>
        <dbReference type="ARBA" id="ARBA00022857"/>
    </source>
</evidence>
<keyword evidence="14" id="KW-1185">Reference proteome</keyword>
<keyword evidence="7" id="KW-0443">Lipid metabolism</keyword>
<sequence>MVTAKAYTVDLSDRHQINKTADLVKSEIGKIDILINNAGIVTGKKLFDCPDEMMEKTMAVNTNALFYTTKNFLPAMLESNQGHIVTIASMAGKTGAAGLVDYCASKHGAVGFNDSLANEIYAMKKDVKTTVVCPFYINTGMFDGAQTKWPTLLPILEPEYVVDCIMEAILTNRAFIALPKTCYLVMALMSCLPTEVNLLYGDYFGITTSMDNFRGRQPAKA</sequence>
<evidence type="ECO:0000256" key="7">
    <source>
        <dbReference type="ARBA" id="ARBA00023098"/>
    </source>
</evidence>
<dbReference type="InterPro" id="IPR020904">
    <property type="entry name" value="Sc_DH/Rdtase_CS"/>
</dbReference>
<proteinExistence type="inferred from homology"/>
<keyword evidence="4" id="KW-0521">NADP</keyword>
<organism evidence="13 14">
    <name type="scientific">Caenorhabditis bovis</name>
    <dbReference type="NCBI Taxonomy" id="2654633"/>
    <lineage>
        <taxon>Eukaryota</taxon>
        <taxon>Metazoa</taxon>
        <taxon>Ecdysozoa</taxon>
        <taxon>Nematoda</taxon>
        <taxon>Chromadorea</taxon>
        <taxon>Rhabditida</taxon>
        <taxon>Rhabditina</taxon>
        <taxon>Rhabditomorpha</taxon>
        <taxon>Rhabditoidea</taxon>
        <taxon>Rhabditidae</taxon>
        <taxon>Peloderinae</taxon>
        <taxon>Caenorhabditis</taxon>
    </lineage>
</organism>
<comment type="function">
    <text evidence="9">Catalyzes the reduction of all-trans-retinal to all-trans-retinol in the presence of NADPH.</text>
</comment>
<name>A0A8S1F8V6_9PELO</name>
<dbReference type="Pfam" id="PF00106">
    <property type="entry name" value="adh_short"/>
    <property type="match status" value="1"/>
</dbReference>
<evidence type="ECO:0000256" key="9">
    <source>
        <dbReference type="ARBA" id="ARBA00059620"/>
    </source>
</evidence>
<dbReference type="AlphaFoldDB" id="A0A8S1F8V6"/>
<dbReference type="PANTHER" id="PTHR24322:SF742">
    <property type="entry name" value="PROTEIN DHS-3"/>
    <property type="match status" value="1"/>
</dbReference>
<dbReference type="Proteomes" id="UP000494206">
    <property type="component" value="Unassembled WGS sequence"/>
</dbReference>
<comment type="caution">
    <text evidence="13">The sequence shown here is derived from an EMBL/GenBank/DDBJ whole genome shotgun (WGS) entry which is preliminary data.</text>
</comment>
<evidence type="ECO:0000256" key="10">
    <source>
        <dbReference type="ARBA" id="ARBA00068717"/>
    </source>
</evidence>
<dbReference type="GO" id="GO:0052650">
    <property type="term" value="F:all-trans-retinol dehydrogenase (NADP+) activity"/>
    <property type="evidence" value="ECO:0007669"/>
    <property type="project" value="UniProtKB-ARBA"/>
</dbReference>
<gene>
    <name evidence="13" type="ORF">CBOVIS_LOCUS10687</name>
</gene>
<dbReference type="InterPro" id="IPR036291">
    <property type="entry name" value="NAD(P)-bd_dom_sf"/>
</dbReference>
<dbReference type="InterPro" id="IPR002347">
    <property type="entry name" value="SDR_fam"/>
</dbReference>
<keyword evidence="5" id="KW-1133">Transmembrane helix</keyword>
<dbReference type="SUPFAM" id="SSF51735">
    <property type="entry name" value="NAD(P)-binding Rossmann-fold domains"/>
    <property type="match status" value="1"/>
</dbReference>
<keyword evidence="8" id="KW-0472">Membrane</keyword>